<name>A0A1Q5UD76_9EURO</name>
<gene>
    <name evidence="2" type="ORF">PENSUB_4137</name>
</gene>
<dbReference type="Proteomes" id="UP000186955">
    <property type="component" value="Unassembled WGS sequence"/>
</dbReference>
<keyword evidence="3" id="KW-1185">Reference proteome</keyword>
<evidence type="ECO:0000313" key="3">
    <source>
        <dbReference type="Proteomes" id="UP000186955"/>
    </source>
</evidence>
<proteinExistence type="predicted"/>
<organism evidence="2 3">
    <name type="scientific">Penicillium subrubescens</name>
    <dbReference type="NCBI Taxonomy" id="1316194"/>
    <lineage>
        <taxon>Eukaryota</taxon>
        <taxon>Fungi</taxon>
        <taxon>Dikarya</taxon>
        <taxon>Ascomycota</taxon>
        <taxon>Pezizomycotina</taxon>
        <taxon>Eurotiomycetes</taxon>
        <taxon>Eurotiomycetidae</taxon>
        <taxon>Eurotiales</taxon>
        <taxon>Aspergillaceae</taxon>
        <taxon>Penicillium</taxon>
    </lineage>
</organism>
<accession>A0A1Q5UD76</accession>
<comment type="caution">
    <text evidence="2">The sequence shown here is derived from an EMBL/GenBank/DDBJ whole genome shotgun (WGS) entry which is preliminary data.</text>
</comment>
<protein>
    <submittedName>
        <fullName evidence="2">Uncharacterized protein</fullName>
    </submittedName>
</protein>
<feature type="region of interest" description="Disordered" evidence="1">
    <location>
        <begin position="50"/>
        <end position="78"/>
    </location>
</feature>
<sequence>MEHQTRCQSVYQGRRARLNKAEMELPEDGLMRQVVEAGGFLVPQKNRWASERKRPRLSAVRDDGPWIMDMQPKPQPNR</sequence>
<reference evidence="2 3" key="1">
    <citation type="submission" date="2016-10" db="EMBL/GenBank/DDBJ databases">
        <title>Genome sequence of the ascomycete fungus Penicillium subrubescens.</title>
        <authorList>
            <person name="De Vries R.P."/>
            <person name="Peng M."/>
            <person name="Dilokpimol A."/>
            <person name="Hilden K."/>
            <person name="Makela M.R."/>
            <person name="Grigoriev I."/>
            <person name="Riley R."/>
            <person name="Granchi Z."/>
        </authorList>
    </citation>
    <scope>NUCLEOTIDE SEQUENCE [LARGE SCALE GENOMIC DNA]</scope>
    <source>
        <strain evidence="2 3">CBS 132785</strain>
    </source>
</reference>
<evidence type="ECO:0000313" key="2">
    <source>
        <dbReference type="EMBL" id="OKP10413.1"/>
    </source>
</evidence>
<evidence type="ECO:0000256" key="1">
    <source>
        <dbReference type="SAM" id="MobiDB-lite"/>
    </source>
</evidence>
<dbReference type="AlphaFoldDB" id="A0A1Q5UD76"/>
<dbReference type="EMBL" id="MNBE01000347">
    <property type="protein sequence ID" value="OKP10413.1"/>
    <property type="molecule type" value="Genomic_DNA"/>
</dbReference>